<evidence type="ECO:0000256" key="7">
    <source>
        <dbReference type="ARBA" id="ARBA00022989"/>
    </source>
</evidence>
<keyword evidence="6" id="KW-0999">Mitochondrion inner membrane</keyword>
<dbReference type="EMBL" id="GL376564">
    <property type="status" value="NOT_ANNOTATED_CDS"/>
    <property type="molecule type" value="Genomic_DNA"/>
</dbReference>
<dbReference type="FunFam" id="1.50.40.10:FF:000009">
    <property type="entry name" value="Mitochondrial 2-oxoglutarate/malate carrier protein"/>
    <property type="match status" value="1"/>
</dbReference>
<evidence type="ECO:0000256" key="5">
    <source>
        <dbReference type="ARBA" id="ARBA00022737"/>
    </source>
</evidence>
<evidence type="ECO:0000256" key="6">
    <source>
        <dbReference type="ARBA" id="ARBA00022792"/>
    </source>
</evidence>
<evidence type="ECO:0000256" key="4">
    <source>
        <dbReference type="ARBA" id="ARBA00022692"/>
    </source>
</evidence>
<evidence type="ECO:0000256" key="2">
    <source>
        <dbReference type="ARBA" id="ARBA00006375"/>
    </source>
</evidence>
<keyword evidence="5" id="KW-0677">Repeat</keyword>
<name>K3WJA2_GLOUD</name>
<evidence type="ECO:0000256" key="8">
    <source>
        <dbReference type="ARBA" id="ARBA00023128"/>
    </source>
</evidence>
<dbReference type="OMA" id="MQLQETH"/>
<keyword evidence="4 10" id="KW-0812">Transmembrane</keyword>
<dbReference type="GO" id="GO:0005743">
    <property type="term" value="C:mitochondrial inner membrane"/>
    <property type="evidence" value="ECO:0007669"/>
    <property type="project" value="UniProtKB-SubCell"/>
</dbReference>
<dbReference type="FunCoup" id="K3WJA2">
    <property type="interactions" value="354"/>
</dbReference>
<comment type="subcellular location">
    <subcellularLocation>
        <location evidence="1">Mitochondrion inner membrane</location>
        <topology evidence="1">Multi-pass membrane protein</topology>
    </subcellularLocation>
</comment>
<dbReference type="InParanoid" id="K3WJA2"/>
<proteinExistence type="inferred from homology"/>
<protein>
    <recommendedName>
        <fullName evidence="14">Mitochondrial 2-oxoglutarate/malate carrier protein</fullName>
    </recommendedName>
</protein>
<dbReference type="Pfam" id="PF00153">
    <property type="entry name" value="Mito_carr"/>
    <property type="match status" value="3"/>
</dbReference>
<dbReference type="Gene3D" id="1.50.40.10">
    <property type="entry name" value="Mitochondrial carrier domain"/>
    <property type="match status" value="1"/>
</dbReference>
<dbReference type="SUPFAM" id="SSF103506">
    <property type="entry name" value="Mitochondrial carrier"/>
    <property type="match status" value="1"/>
</dbReference>
<dbReference type="InterPro" id="IPR018108">
    <property type="entry name" value="MCP_transmembrane"/>
</dbReference>
<keyword evidence="9 10" id="KW-0472">Membrane</keyword>
<organism evidence="12 13">
    <name type="scientific">Globisporangium ultimum (strain ATCC 200006 / CBS 805.95 / DAOM BR144)</name>
    <name type="common">Pythium ultimum</name>
    <dbReference type="NCBI Taxonomy" id="431595"/>
    <lineage>
        <taxon>Eukaryota</taxon>
        <taxon>Sar</taxon>
        <taxon>Stramenopiles</taxon>
        <taxon>Oomycota</taxon>
        <taxon>Peronosporomycetes</taxon>
        <taxon>Pythiales</taxon>
        <taxon>Pythiaceae</taxon>
        <taxon>Globisporangium</taxon>
    </lineage>
</organism>
<dbReference type="HOGENOM" id="CLU_015166_14_1_1"/>
<reference evidence="13" key="1">
    <citation type="journal article" date="2010" name="Genome Biol.">
        <title>Genome sequence of the necrotrophic plant pathogen Pythium ultimum reveals original pathogenicity mechanisms and effector repertoire.</title>
        <authorList>
            <person name="Levesque C.A."/>
            <person name="Brouwer H."/>
            <person name="Cano L."/>
            <person name="Hamilton J.P."/>
            <person name="Holt C."/>
            <person name="Huitema E."/>
            <person name="Raffaele S."/>
            <person name="Robideau G.P."/>
            <person name="Thines M."/>
            <person name="Win J."/>
            <person name="Zerillo M.M."/>
            <person name="Beakes G.W."/>
            <person name="Boore J.L."/>
            <person name="Busam D."/>
            <person name="Dumas B."/>
            <person name="Ferriera S."/>
            <person name="Fuerstenberg S.I."/>
            <person name="Gachon C.M."/>
            <person name="Gaulin E."/>
            <person name="Govers F."/>
            <person name="Grenville-Briggs L."/>
            <person name="Horner N."/>
            <person name="Hostetler J."/>
            <person name="Jiang R.H."/>
            <person name="Johnson J."/>
            <person name="Krajaejun T."/>
            <person name="Lin H."/>
            <person name="Meijer H.J."/>
            <person name="Moore B."/>
            <person name="Morris P."/>
            <person name="Phuntmart V."/>
            <person name="Puiu D."/>
            <person name="Shetty J."/>
            <person name="Stajich J.E."/>
            <person name="Tripathy S."/>
            <person name="Wawra S."/>
            <person name="van West P."/>
            <person name="Whitty B.R."/>
            <person name="Coutinho P.M."/>
            <person name="Henrissat B."/>
            <person name="Martin F."/>
            <person name="Thomas P.D."/>
            <person name="Tyler B.M."/>
            <person name="De Vries R.P."/>
            <person name="Kamoun S."/>
            <person name="Yandell M."/>
            <person name="Tisserat N."/>
            <person name="Buell C.R."/>
        </authorList>
    </citation>
    <scope>NUCLEOTIDE SEQUENCE</scope>
    <source>
        <strain evidence="13">DAOM:BR144</strain>
    </source>
</reference>
<sequence length="327" mass="34619">MTATTRRSSAAVSSSSSLVPSRAVAIAVQPYLCGGLASSLSCVAIHPIDLVKVHVQIASQSGNANITGVKAARSVLAKEGVSGFYSGLSAAIARQMVYGTARLGMHRALSDHLIARRVAKGESATLPLIVKSVSAMTTGALAAAMGCPMDVALVRMQADSLAKVGERRGYANVLDAIVKMAKSEGVTTLWRGSVPLIARGTAINVGMMATYDQTKEVFSRLYGQTGFVGNAVASGISGFACAFTSLPFDLVKSRLMNMKVDPLTGKFPYAGVVDCFRQIVVHEGPTKLWRGYWTYCVRCAPNTMMILLLLEHITSTYNSMVRGVVTD</sequence>
<dbReference type="VEuPathDB" id="FungiDB:PYU1_G005033"/>
<comment type="similarity">
    <text evidence="2 11">Belongs to the mitochondrial carrier (TC 2.A.29) family.</text>
</comment>
<feature type="repeat" description="Solcar" evidence="10">
    <location>
        <begin position="225"/>
        <end position="316"/>
    </location>
</feature>
<keyword evidence="3 11" id="KW-0813">Transport</keyword>
<dbReference type="eggNOG" id="KOG0759">
    <property type="taxonomic scope" value="Eukaryota"/>
</dbReference>
<evidence type="ECO:0008006" key="14">
    <source>
        <dbReference type="Google" id="ProtNLM"/>
    </source>
</evidence>
<dbReference type="Proteomes" id="UP000019132">
    <property type="component" value="Unassembled WGS sequence"/>
</dbReference>
<evidence type="ECO:0000256" key="11">
    <source>
        <dbReference type="RuleBase" id="RU000488"/>
    </source>
</evidence>
<dbReference type="STRING" id="431595.K3WJA2"/>
<dbReference type="InterPro" id="IPR023395">
    <property type="entry name" value="MCP_dom_sf"/>
</dbReference>
<evidence type="ECO:0000256" key="9">
    <source>
        <dbReference type="ARBA" id="ARBA00023136"/>
    </source>
</evidence>
<evidence type="ECO:0000313" key="13">
    <source>
        <dbReference type="Proteomes" id="UP000019132"/>
    </source>
</evidence>
<dbReference type="PRINTS" id="PR00926">
    <property type="entry name" value="MITOCARRIER"/>
</dbReference>
<reference evidence="13" key="2">
    <citation type="submission" date="2010-04" db="EMBL/GenBank/DDBJ databases">
        <authorList>
            <person name="Buell R."/>
            <person name="Hamilton J."/>
            <person name="Hostetler J."/>
        </authorList>
    </citation>
    <scope>NUCLEOTIDE SEQUENCE [LARGE SCALE GENOMIC DNA]</scope>
    <source>
        <strain evidence="13">DAOM:BR144</strain>
    </source>
</reference>
<dbReference type="InterPro" id="IPR050391">
    <property type="entry name" value="Mito_Metabolite_Transporter"/>
</dbReference>
<evidence type="ECO:0000256" key="10">
    <source>
        <dbReference type="PROSITE-ProRule" id="PRU00282"/>
    </source>
</evidence>
<keyword evidence="8" id="KW-0496">Mitochondrion</keyword>
<evidence type="ECO:0000256" key="1">
    <source>
        <dbReference type="ARBA" id="ARBA00004448"/>
    </source>
</evidence>
<keyword evidence="7" id="KW-1133">Transmembrane helix</keyword>
<dbReference type="GO" id="GO:0055085">
    <property type="term" value="P:transmembrane transport"/>
    <property type="evidence" value="ECO:0007669"/>
    <property type="project" value="InterPro"/>
</dbReference>
<evidence type="ECO:0000256" key="3">
    <source>
        <dbReference type="ARBA" id="ARBA00022448"/>
    </source>
</evidence>
<dbReference type="InterPro" id="IPR002067">
    <property type="entry name" value="MCP"/>
</dbReference>
<dbReference type="PANTHER" id="PTHR45618">
    <property type="entry name" value="MITOCHONDRIAL DICARBOXYLATE CARRIER-RELATED"/>
    <property type="match status" value="1"/>
</dbReference>
<keyword evidence="13" id="KW-1185">Reference proteome</keyword>
<dbReference type="PROSITE" id="PS50920">
    <property type="entry name" value="SOLCAR"/>
    <property type="match status" value="3"/>
</dbReference>
<feature type="repeat" description="Solcar" evidence="10">
    <location>
        <begin position="25"/>
        <end position="112"/>
    </location>
</feature>
<dbReference type="EnsemblProtists" id="PYU1_T005044">
    <property type="protein sequence ID" value="PYU1_T005044"/>
    <property type="gene ID" value="PYU1_G005033"/>
</dbReference>
<dbReference type="AlphaFoldDB" id="K3WJA2"/>
<evidence type="ECO:0000313" key="12">
    <source>
        <dbReference type="EnsemblProtists" id="PYU1_T005044"/>
    </source>
</evidence>
<accession>K3WJA2</accession>
<reference evidence="12" key="3">
    <citation type="submission" date="2015-02" db="UniProtKB">
        <authorList>
            <consortium name="EnsemblProtists"/>
        </authorList>
    </citation>
    <scope>IDENTIFICATION</scope>
    <source>
        <strain evidence="12">DAOM BR144</strain>
    </source>
</reference>
<feature type="repeat" description="Solcar" evidence="10">
    <location>
        <begin position="126"/>
        <end position="217"/>
    </location>
</feature>